<feature type="compositionally biased region" description="Acidic residues" evidence="12">
    <location>
        <begin position="262"/>
        <end position="286"/>
    </location>
</feature>
<feature type="domain" description="Chromo" evidence="13">
    <location>
        <begin position="507"/>
        <end position="571"/>
    </location>
</feature>
<name>A0AAE1SQL8_9SOLA</name>
<feature type="compositionally biased region" description="Basic and acidic residues" evidence="12">
    <location>
        <begin position="96"/>
        <end position="121"/>
    </location>
</feature>
<dbReference type="CDD" id="cd18793">
    <property type="entry name" value="SF2_C_SNF"/>
    <property type="match status" value="1"/>
</dbReference>
<evidence type="ECO:0000313" key="17">
    <source>
        <dbReference type="Proteomes" id="UP001291623"/>
    </source>
</evidence>
<dbReference type="PROSITE" id="PS51192">
    <property type="entry name" value="HELICASE_ATP_BIND_1"/>
    <property type="match status" value="1"/>
</dbReference>
<dbReference type="GO" id="GO:0003682">
    <property type="term" value="F:chromatin binding"/>
    <property type="evidence" value="ECO:0007669"/>
    <property type="project" value="TreeGrafter"/>
</dbReference>
<feature type="domain" description="Chromo" evidence="13">
    <location>
        <begin position="414"/>
        <end position="502"/>
    </location>
</feature>
<keyword evidence="7" id="KW-0067">ATP-binding</keyword>
<dbReference type="Pfam" id="PF23588">
    <property type="entry name" value="HTH_CHD1_Hrp3"/>
    <property type="match status" value="1"/>
</dbReference>
<dbReference type="InterPro" id="IPR023780">
    <property type="entry name" value="Chromo_domain"/>
</dbReference>
<dbReference type="InterPro" id="IPR001650">
    <property type="entry name" value="Helicase_C-like"/>
</dbReference>
<feature type="region of interest" description="Disordered" evidence="12">
    <location>
        <begin position="1623"/>
        <end position="1645"/>
    </location>
</feature>
<dbReference type="FunFam" id="3.40.50.10810:FF:000005">
    <property type="entry name" value="Photoperiod-independent early flowering 1"/>
    <property type="match status" value="1"/>
</dbReference>
<feature type="compositionally biased region" description="Acidic residues" evidence="12">
    <location>
        <begin position="326"/>
        <end position="341"/>
    </location>
</feature>
<evidence type="ECO:0000313" key="16">
    <source>
        <dbReference type="EMBL" id="KAK4373803.1"/>
    </source>
</evidence>
<comment type="caution">
    <text evidence="16">The sequence shown here is derived from an EMBL/GenBank/DDBJ whole genome shotgun (WGS) entry which is preliminary data.</text>
</comment>
<feature type="compositionally biased region" description="Low complexity" evidence="12">
    <location>
        <begin position="1475"/>
        <end position="1487"/>
    </location>
</feature>
<dbReference type="CDD" id="cd18660">
    <property type="entry name" value="CD1_tandem"/>
    <property type="match status" value="1"/>
</dbReference>
<dbReference type="Gene3D" id="3.40.50.300">
    <property type="entry name" value="P-loop containing nucleotide triphosphate hydrolases"/>
    <property type="match status" value="1"/>
</dbReference>
<dbReference type="InterPro" id="IPR056302">
    <property type="entry name" value="CHD1-2/Hrp3_HTH"/>
</dbReference>
<dbReference type="SMART" id="SM01176">
    <property type="entry name" value="DUF4208"/>
    <property type="match status" value="1"/>
</dbReference>
<accession>A0AAE1SQL8</accession>
<comment type="similarity">
    <text evidence="2">Belongs to the SNF2/RAD54 helicase family.</text>
</comment>
<keyword evidence="11" id="KW-0175">Coiled coil</keyword>
<dbReference type="InterPro" id="IPR027417">
    <property type="entry name" value="P-loop_NTPase"/>
</dbReference>
<dbReference type="InterPro" id="IPR000330">
    <property type="entry name" value="SNF2_N"/>
</dbReference>
<dbReference type="GO" id="GO:0005524">
    <property type="term" value="F:ATP binding"/>
    <property type="evidence" value="ECO:0007669"/>
    <property type="project" value="UniProtKB-KW"/>
</dbReference>
<dbReference type="SMART" id="SM00298">
    <property type="entry name" value="CHROMO"/>
    <property type="match status" value="2"/>
</dbReference>
<dbReference type="Pfam" id="PF13907">
    <property type="entry name" value="CHD1-like_C"/>
    <property type="match status" value="1"/>
</dbReference>
<feature type="coiled-coil region" evidence="11">
    <location>
        <begin position="1112"/>
        <end position="1139"/>
    </location>
</feature>
<evidence type="ECO:0000259" key="14">
    <source>
        <dbReference type="PROSITE" id="PS51192"/>
    </source>
</evidence>
<dbReference type="Gene3D" id="2.40.50.40">
    <property type="match status" value="2"/>
</dbReference>
<evidence type="ECO:0000256" key="1">
    <source>
        <dbReference type="ARBA" id="ARBA00004123"/>
    </source>
</evidence>
<evidence type="ECO:0000259" key="15">
    <source>
        <dbReference type="PROSITE" id="PS51194"/>
    </source>
</evidence>
<evidence type="ECO:0000256" key="8">
    <source>
        <dbReference type="ARBA" id="ARBA00022853"/>
    </source>
</evidence>
<evidence type="ECO:0000256" key="2">
    <source>
        <dbReference type="ARBA" id="ARBA00007025"/>
    </source>
</evidence>
<keyword evidence="6" id="KW-0347">Helicase</keyword>
<dbReference type="GO" id="GO:0034728">
    <property type="term" value="P:nucleosome organization"/>
    <property type="evidence" value="ECO:0007669"/>
    <property type="project" value="TreeGrafter"/>
</dbReference>
<keyword evidence="10" id="KW-0539">Nucleus</keyword>
<feature type="region of interest" description="Disordered" evidence="12">
    <location>
        <begin position="1450"/>
        <end position="1494"/>
    </location>
</feature>
<dbReference type="Pfam" id="PF00176">
    <property type="entry name" value="SNF2-rel_dom"/>
    <property type="match status" value="1"/>
</dbReference>
<feature type="compositionally biased region" description="Acidic residues" evidence="12">
    <location>
        <begin position="144"/>
        <end position="158"/>
    </location>
</feature>
<keyword evidence="5" id="KW-0378">Hydrolase</keyword>
<feature type="compositionally biased region" description="Basic and acidic residues" evidence="12">
    <location>
        <begin position="397"/>
        <end position="406"/>
    </location>
</feature>
<gene>
    <name evidence="16" type="ORF">RND71_004480</name>
</gene>
<evidence type="ECO:0000256" key="9">
    <source>
        <dbReference type="ARBA" id="ARBA00023125"/>
    </source>
</evidence>
<dbReference type="GO" id="GO:0003677">
    <property type="term" value="F:DNA binding"/>
    <property type="evidence" value="ECO:0007669"/>
    <property type="project" value="UniProtKB-KW"/>
</dbReference>
<feature type="compositionally biased region" description="Polar residues" evidence="12">
    <location>
        <begin position="168"/>
        <end position="178"/>
    </location>
</feature>
<dbReference type="InterPro" id="IPR049730">
    <property type="entry name" value="SNF2/RAD54-like_C"/>
</dbReference>
<keyword evidence="3" id="KW-0677">Repeat</keyword>
<keyword evidence="9" id="KW-0238">DNA-binding</keyword>
<evidence type="ECO:0000256" key="4">
    <source>
        <dbReference type="ARBA" id="ARBA00022741"/>
    </source>
</evidence>
<dbReference type="InterPro" id="IPR014001">
    <property type="entry name" value="Helicase_ATP-bd"/>
</dbReference>
<feature type="region of interest" description="Disordered" evidence="12">
    <location>
        <begin position="57"/>
        <end position="230"/>
    </location>
</feature>
<dbReference type="GO" id="GO:0016887">
    <property type="term" value="F:ATP hydrolysis activity"/>
    <property type="evidence" value="ECO:0007669"/>
    <property type="project" value="TreeGrafter"/>
</dbReference>
<feature type="compositionally biased region" description="Polar residues" evidence="12">
    <location>
        <begin position="359"/>
        <end position="374"/>
    </location>
</feature>
<dbReference type="GO" id="GO:0000785">
    <property type="term" value="C:chromatin"/>
    <property type="evidence" value="ECO:0007669"/>
    <property type="project" value="TreeGrafter"/>
</dbReference>
<dbReference type="GO" id="GO:0140658">
    <property type="term" value="F:ATP-dependent chromatin remodeler activity"/>
    <property type="evidence" value="ECO:0007669"/>
    <property type="project" value="TreeGrafter"/>
</dbReference>
<reference evidence="16" key="1">
    <citation type="submission" date="2023-12" db="EMBL/GenBank/DDBJ databases">
        <title>Genome assembly of Anisodus tanguticus.</title>
        <authorList>
            <person name="Wang Y.-J."/>
        </authorList>
    </citation>
    <scope>NUCLEOTIDE SEQUENCE</scope>
    <source>
        <strain evidence="16">KB-2021</strain>
        <tissue evidence="16">Leaf</tissue>
    </source>
</reference>
<dbReference type="GO" id="GO:0004386">
    <property type="term" value="F:helicase activity"/>
    <property type="evidence" value="ECO:0007669"/>
    <property type="project" value="UniProtKB-KW"/>
</dbReference>
<evidence type="ECO:0000256" key="7">
    <source>
        <dbReference type="ARBA" id="ARBA00022840"/>
    </source>
</evidence>
<comment type="subcellular location">
    <subcellularLocation>
        <location evidence="1">Nucleus</location>
    </subcellularLocation>
</comment>
<evidence type="ECO:0000256" key="11">
    <source>
        <dbReference type="SAM" id="Coils"/>
    </source>
</evidence>
<evidence type="ECO:0000256" key="12">
    <source>
        <dbReference type="SAM" id="MobiDB-lite"/>
    </source>
</evidence>
<dbReference type="PANTHER" id="PTHR45623">
    <property type="entry name" value="CHROMODOMAIN-HELICASE-DNA-BINDING PROTEIN 3-RELATED-RELATED"/>
    <property type="match status" value="1"/>
</dbReference>
<sequence>MAFYRNYSNETVTLDDKIQGEQSMQGIRQDVGNEEVEGSLSENDDNVQLQDEAGVEVETAAEDQVPSGRKVNLAGKWGTGFWKDCQPMGPSGRSGSGEESKSGSEYKNEESDEVSDGREDQLESEDDARQKGTGKSRSVLADEMLSDEYYEQDGDDQSDSLHYRAAANPSSGYSSKLQSRAVASSKYASRKSKASKDQYDDEYAGYEDDDSEDEDDPDDPDYGSTGRGRGIKLSIPIDFWYRKNHFSLSFVQFLVIADKDDDWEGGESDEINSDDDEVGISDEDEEYYRKRQGKQKNRGGYSVKSTREVRSLATSARRKRGRTSYEEEESSEHDSENESDEDFRNKPRRVANLRLKNGGRSTAASVSGRNSELRTSSRRSARKVSYAESEESEEIDESKQKKSQKEEIEEEDGDSIEKVLWHQPKGMAEEARMNNKSADPMLLSHLYDSESDWNEMEFLIKWKGQSHLHCQWKSFVELQNLSGFKKVLNYTKRVTEDVKYRKTVSREEVERVIADRISKDGYGNVVPEYLVKWKGLSYAEATWEKDVDIAFGQDAIDEYKAREAAIMVQGKSVDFQRKKSRGSLRKLEEQPEWLKGGKLRDYQLEGLNFMVNSWRNDTNVILADEMGLGKTVQSVSMLGFLQNAQQIHGPFLVVVPLSTLSNWAKEFRKWLPDMNVIIYVGARASREVCQQYEFYNDNKVGRTIKFDALLTTYEVLLKDKVVLSKIRWNYLMVDEAHRLKNSEASLYTTLLEFNTKNKLLITGTPLQNSVEELWALLHFLDPDKFKSKDDFVQNYKNLSSFNELELANLHKELRPHILRRVIKDVEKSLPPKIERILRVEMSPLQKQYYKWILERNFQDLNKGVRGNQVSLLNIVVELKKCCNHPFLFESADHGYGGDANYFGSTKLDRIILSSGKLVILDKLLNRLHETKHRVLIFSQMVRMLDILAEYLSIKGFQYQRLDGSTKSELRQQAMDHFNAPGSEDFCFLLSTRAGGLGINLATADTVIIFDSDWNPQNDLQAMSRAHRIGQQEVVNIYRFVTSKSVEEDILERAKKKMVLDHLVIQKLNAEGKLEKKETKKGSLFDKNELSAILRFGAEELFKEDRNDDESKKRLLSMDIDEILERAEKVEERGAEAEEGNELLSAFKASSNFPSGRYFFISLTLEVANFCGAEDDATFWSRWIKPEAAAHAEDSLAPRAARNKKSYAEASPLVETNKRKKGVDAQDRFPKRRKGDFSCTLPAIDGASAQVRGWSYGNLSKRDATRFSRAVKKFGNDSQINLISLDVGGAVQAAPTEAQVELFDSLIDGCREAVKGEVVDPKGPLLDFFGVPVKADELLGRVEELQLLAKRISRYEDPVSQFRALAYLKPATWSKGCGWNQKDDARLLLGIHYHGFGNWEDIRLDEKLGLMKKIAPVQLQHHETFLPRAPQLKERASQLLQMEVAAVGGKNTSLKVGRKASNKQKESLHSNTAPPGKGKQSKLSSSGLNVKMGRGRAAKGQKIELLVKEEGEMSDNDEVYEQFKEVKWMEWCQDVMVDEEKTLKRLQRLQTTSDDLPKDKVIDKIRNYLQLLGRRIDQIVLDYEKEPHKQERMTVRLWNYVSTFSNLSGEKLRQIYSKLKQKQPVEGRVGPSEFNGSASGHPTTGFIPRSFDAAKFEAWKRRKRPEADVHSQVQPQHQRTLTNGTRLPEPNLSSGILGAAPLDIKQSGSGRAYRTHQSGLPQRPGNINIDVLPITLLSVILTQQDWFSVVVVLMKSRTTIINDNQLVGKDTVSVCCHDTISIFTMVNCNNILDLFNHKFAVVLPAVGCGNSLIFFMLCVDSKNFSFSVTCITCHQEVAAVGGKNASLKVGRRAPNGQKVEPLVKEEGDMSDNDEVYEQFKEVKWMEWCEAVMVDEEKTLKHLERLQTTC</sequence>
<keyword evidence="4" id="KW-0547">Nucleotide-binding</keyword>
<dbReference type="FunFam" id="3.40.50.300:FF:000130">
    <property type="entry name" value="Chromodomain-helicase-DNA-binding protein 2 isoform 1"/>
    <property type="match status" value="1"/>
</dbReference>
<dbReference type="PANTHER" id="PTHR45623:SF14">
    <property type="entry name" value="CHROMODOMAIN-HELICASE-DNA-BINDING PROTEIN 1"/>
    <property type="match status" value="1"/>
</dbReference>
<dbReference type="Proteomes" id="UP001291623">
    <property type="component" value="Unassembled WGS sequence"/>
</dbReference>
<dbReference type="SMART" id="SM00490">
    <property type="entry name" value="HELICc"/>
    <property type="match status" value="1"/>
</dbReference>
<evidence type="ECO:0000256" key="6">
    <source>
        <dbReference type="ARBA" id="ARBA00022806"/>
    </source>
</evidence>
<dbReference type="Gene3D" id="1.10.10.60">
    <property type="entry name" value="Homeodomain-like"/>
    <property type="match status" value="1"/>
</dbReference>
<dbReference type="InterPro" id="IPR000953">
    <property type="entry name" value="Chromo/chromo_shadow_dom"/>
</dbReference>
<dbReference type="SUPFAM" id="SSF54160">
    <property type="entry name" value="Chromo domain-like"/>
    <property type="match status" value="2"/>
</dbReference>
<proteinExistence type="inferred from homology"/>
<dbReference type="Pfam" id="PF00385">
    <property type="entry name" value="Chromo"/>
    <property type="match status" value="1"/>
</dbReference>
<feature type="region of interest" description="Disordered" evidence="12">
    <location>
        <begin position="1663"/>
        <end position="1687"/>
    </location>
</feature>
<dbReference type="InterPro" id="IPR016197">
    <property type="entry name" value="Chromo-like_dom_sf"/>
</dbReference>
<protein>
    <recommendedName>
        <fullName evidence="18">Protein CHROMATIN REMODELING 5</fullName>
    </recommendedName>
</protein>
<dbReference type="Gene3D" id="3.40.50.10810">
    <property type="entry name" value="Tandem AAA-ATPase domain"/>
    <property type="match status" value="1"/>
</dbReference>
<feature type="domain" description="Helicase C-terminal" evidence="15">
    <location>
        <begin position="919"/>
        <end position="1070"/>
    </location>
</feature>
<dbReference type="InterPro" id="IPR038718">
    <property type="entry name" value="SNF2-like_sf"/>
</dbReference>
<evidence type="ECO:0000256" key="3">
    <source>
        <dbReference type="ARBA" id="ARBA00022737"/>
    </source>
</evidence>
<dbReference type="GO" id="GO:0005634">
    <property type="term" value="C:nucleus"/>
    <property type="evidence" value="ECO:0007669"/>
    <property type="project" value="UniProtKB-SubCell"/>
</dbReference>
<dbReference type="SUPFAM" id="SSF52540">
    <property type="entry name" value="P-loop containing nucleoside triphosphate hydrolases"/>
    <property type="match status" value="2"/>
</dbReference>
<dbReference type="EMBL" id="JAVYJV010000003">
    <property type="protein sequence ID" value="KAK4373803.1"/>
    <property type="molecule type" value="Genomic_DNA"/>
</dbReference>
<feature type="domain" description="Helicase ATP-binding" evidence="14">
    <location>
        <begin position="611"/>
        <end position="783"/>
    </location>
</feature>
<dbReference type="PROSITE" id="PS51194">
    <property type="entry name" value="HELICASE_CTER"/>
    <property type="match status" value="1"/>
</dbReference>
<feature type="region of interest" description="Disordered" evidence="12">
    <location>
        <begin position="1193"/>
        <end position="1227"/>
    </location>
</feature>
<dbReference type="GO" id="GO:0042393">
    <property type="term" value="F:histone binding"/>
    <property type="evidence" value="ECO:0007669"/>
    <property type="project" value="TreeGrafter"/>
</dbReference>
<keyword evidence="8" id="KW-0156">Chromatin regulator</keyword>
<dbReference type="Pfam" id="PF00271">
    <property type="entry name" value="Helicase_C"/>
    <property type="match status" value="1"/>
</dbReference>
<evidence type="ECO:0008006" key="18">
    <source>
        <dbReference type="Google" id="ProtNLM"/>
    </source>
</evidence>
<dbReference type="CDD" id="cd18659">
    <property type="entry name" value="CD2_tandem"/>
    <property type="match status" value="1"/>
</dbReference>
<keyword evidence="17" id="KW-1185">Reference proteome</keyword>
<evidence type="ECO:0000256" key="10">
    <source>
        <dbReference type="ARBA" id="ARBA00023242"/>
    </source>
</evidence>
<evidence type="ECO:0000259" key="13">
    <source>
        <dbReference type="PROSITE" id="PS50013"/>
    </source>
</evidence>
<dbReference type="FunFam" id="2.40.50.40:FF:000032">
    <property type="entry name" value="protein CHROMATIN REMODELING 5 isoform X2"/>
    <property type="match status" value="1"/>
</dbReference>
<dbReference type="InterPro" id="IPR025260">
    <property type="entry name" value="CHD1-like_C"/>
</dbReference>
<dbReference type="SMART" id="SM00487">
    <property type="entry name" value="DEXDc"/>
    <property type="match status" value="1"/>
</dbReference>
<dbReference type="PROSITE" id="PS50013">
    <property type="entry name" value="CHROMO_2"/>
    <property type="match status" value="2"/>
</dbReference>
<feature type="compositionally biased region" description="Polar residues" evidence="12">
    <location>
        <begin position="1670"/>
        <end position="1684"/>
    </location>
</feature>
<feature type="region of interest" description="Disordered" evidence="12">
    <location>
        <begin position="262"/>
        <end position="418"/>
    </location>
</feature>
<feature type="compositionally biased region" description="Acidic residues" evidence="12">
    <location>
        <begin position="199"/>
        <end position="221"/>
    </location>
</feature>
<organism evidence="16 17">
    <name type="scientific">Anisodus tanguticus</name>
    <dbReference type="NCBI Taxonomy" id="243964"/>
    <lineage>
        <taxon>Eukaryota</taxon>
        <taxon>Viridiplantae</taxon>
        <taxon>Streptophyta</taxon>
        <taxon>Embryophyta</taxon>
        <taxon>Tracheophyta</taxon>
        <taxon>Spermatophyta</taxon>
        <taxon>Magnoliopsida</taxon>
        <taxon>eudicotyledons</taxon>
        <taxon>Gunneridae</taxon>
        <taxon>Pentapetalae</taxon>
        <taxon>asterids</taxon>
        <taxon>lamiids</taxon>
        <taxon>Solanales</taxon>
        <taxon>Solanaceae</taxon>
        <taxon>Solanoideae</taxon>
        <taxon>Hyoscyameae</taxon>
        <taxon>Anisodus</taxon>
    </lineage>
</organism>
<evidence type="ECO:0000256" key="5">
    <source>
        <dbReference type="ARBA" id="ARBA00022801"/>
    </source>
</evidence>